<dbReference type="GO" id="GO:0006596">
    <property type="term" value="P:polyamine biosynthetic process"/>
    <property type="evidence" value="ECO:0007669"/>
    <property type="project" value="UniProtKB-KW"/>
</dbReference>
<dbReference type="InterPro" id="IPR029063">
    <property type="entry name" value="SAM-dependent_MTases_sf"/>
</dbReference>
<evidence type="ECO:0000313" key="3">
    <source>
        <dbReference type="EMBL" id="EYB81562.1"/>
    </source>
</evidence>
<evidence type="ECO:0000313" key="4">
    <source>
        <dbReference type="Proteomes" id="UP000024635"/>
    </source>
</evidence>
<keyword evidence="1" id="KW-0620">Polyamine biosynthesis</keyword>
<gene>
    <name evidence="3" type="primary">Acey_s0379.g320</name>
    <name evidence="3" type="ORF">Y032_0379g320</name>
</gene>
<dbReference type="OrthoDB" id="5830820at2759"/>
<dbReference type="AlphaFoldDB" id="A0A016RU21"/>
<evidence type="ECO:0008006" key="5">
    <source>
        <dbReference type="Google" id="ProtNLM"/>
    </source>
</evidence>
<sequence length="368" mass="41623">MLKVVSLSLSIATLVLSFFIAQFLFGSLDQSTVHSSPPDTKPRTPSRNVPLSSKGASKTEKLVKEKLLATRERVVDEICSEMDRTCFLIIDRVGEVSGRILAFRKLKRKGPQGVLTLSDTRIQPPSTLTWENFNTKTWKIRKDTVRLIYARTMIVGAFMCGALEFNTKRKQDVLIIGLGGGVINNYLTSMKNQKLNVTVVDIDPVMKKIAEKWFGFQETPLHRIIIEDGVNYFLDAAKRGEKYDIVLLDVSCNVIRDLMGPTEDFLKDDVIESIRAILADTGAVVVNIVTKPETKDEAEKVKFVYSRHFPSCYLITHSDNDRMLFCSAMEKNSWNDKREELYARYVAVDKALGFQLSVKDQCTNYPSD</sequence>
<reference evidence="4" key="1">
    <citation type="journal article" date="2015" name="Nat. Genet.">
        <title>The genome and transcriptome of the zoonotic hookworm Ancylostoma ceylanicum identify infection-specific gene families.</title>
        <authorList>
            <person name="Schwarz E.M."/>
            <person name="Hu Y."/>
            <person name="Antoshechkin I."/>
            <person name="Miller M.M."/>
            <person name="Sternberg P.W."/>
            <person name="Aroian R.V."/>
        </authorList>
    </citation>
    <scope>NUCLEOTIDE SEQUENCE</scope>
    <source>
        <strain evidence="4">HY135</strain>
    </source>
</reference>
<evidence type="ECO:0000256" key="1">
    <source>
        <dbReference type="ARBA" id="ARBA00023115"/>
    </source>
</evidence>
<dbReference type="Gene3D" id="3.40.50.150">
    <property type="entry name" value="Vaccinia Virus protein VP39"/>
    <property type="match status" value="1"/>
</dbReference>
<accession>A0A016RU21</accession>
<dbReference type="EMBL" id="JARK01001715">
    <property type="protein sequence ID" value="EYB81562.1"/>
    <property type="molecule type" value="Genomic_DNA"/>
</dbReference>
<dbReference type="PANTHER" id="PTHR43317">
    <property type="entry name" value="THERMOSPERMINE SYNTHASE ACAULIS5"/>
    <property type="match status" value="1"/>
</dbReference>
<dbReference type="PANTHER" id="PTHR43317:SF1">
    <property type="entry name" value="THERMOSPERMINE SYNTHASE ACAULIS5"/>
    <property type="match status" value="1"/>
</dbReference>
<feature type="region of interest" description="Disordered" evidence="2">
    <location>
        <begin position="34"/>
        <end position="55"/>
    </location>
</feature>
<evidence type="ECO:0000256" key="2">
    <source>
        <dbReference type="SAM" id="MobiDB-lite"/>
    </source>
</evidence>
<dbReference type="Proteomes" id="UP000024635">
    <property type="component" value="Unassembled WGS sequence"/>
</dbReference>
<proteinExistence type="predicted"/>
<organism evidence="3 4">
    <name type="scientific">Ancylostoma ceylanicum</name>
    <dbReference type="NCBI Taxonomy" id="53326"/>
    <lineage>
        <taxon>Eukaryota</taxon>
        <taxon>Metazoa</taxon>
        <taxon>Ecdysozoa</taxon>
        <taxon>Nematoda</taxon>
        <taxon>Chromadorea</taxon>
        <taxon>Rhabditida</taxon>
        <taxon>Rhabditina</taxon>
        <taxon>Rhabditomorpha</taxon>
        <taxon>Strongyloidea</taxon>
        <taxon>Ancylostomatidae</taxon>
        <taxon>Ancylostomatinae</taxon>
        <taxon>Ancylostoma</taxon>
    </lineage>
</organism>
<dbReference type="SUPFAM" id="SSF53335">
    <property type="entry name" value="S-adenosyl-L-methionine-dependent methyltransferases"/>
    <property type="match status" value="1"/>
</dbReference>
<comment type="caution">
    <text evidence="3">The sequence shown here is derived from an EMBL/GenBank/DDBJ whole genome shotgun (WGS) entry which is preliminary data.</text>
</comment>
<dbReference type="Pfam" id="PF01564">
    <property type="entry name" value="Spermine_synth"/>
    <property type="match status" value="1"/>
</dbReference>
<name>A0A016RU21_9BILA</name>
<keyword evidence="4" id="KW-1185">Reference proteome</keyword>
<protein>
    <recommendedName>
        <fullName evidence="5">PABS domain-containing protein</fullName>
    </recommendedName>
</protein>